<dbReference type="PANTHER" id="PTHR45913">
    <property type="entry name" value="EPM2A-INTERACTING PROTEIN 1"/>
    <property type="match status" value="1"/>
</dbReference>
<comment type="caution">
    <text evidence="2">The sequence shown here is derived from an EMBL/GenBank/DDBJ whole genome shotgun (WGS) entry which is preliminary data.</text>
</comment>
<feature type="region of interest" description="Disordered" evidence="1">
    <location>
        <begin position="278"/>
        <end position="297"/>
    </location>
</feature>
<organism evidence="2 3">
    <name type="scientific">Takifugu flavidus</name>
    <name type="common">sansaifugu</name>
    <dbReference type="NCBI Taxonomy" id="433684"/>
    <lineage>
        <taxon>Eukaryota</taxon>
        <taxon>Metazoa</taxon>
        <taxon>Chordata</taxon>
        <taxon>Craniata</taxon>
        <taxon>Vertebrata</taxon>
        <taxon>Euteleostomi</taxon>
        <taxon>Actinopterygii</taxon>
        <taxon>Neopterygii</taxon>
        <taxon>Teleostei</taxon>
        <taxon>Neoteleostei</taxon>
        <taxon>Acanthomorphata</taxon>
        <taxon>Eupercaria</taxon>
        <taxon>Tetraodontiformes</taxon>
        <taxon>Tetradontoidea</taxon>
        <taxon>Tetraodontidae</taxon>
        <taxon>Takifugu</taxon>
    </lineage>
</organism>
<keyword evidence="3" id="KW-1185">Reference proteome</keyword>
<gene>
    <name evidence="2" type="ORF">D4764_0152380</name>
</gene>
<reference evidence="2 3" key="1">
    <citation type="submission" date="2019-04" db="EMBL/GenBank/DDBJ databases">
        <title>Chromosome genome assembly for Takifugu flavidus.</title>
        <authorList>
            <person name="Xiao S."/>
        </authorList>
    </citation>
    <scope>NUCLEOTIDE SEQUENCE [LARGE SCALE GENOMIC DNA]</scope>
    <source>
        <strain evidence="2">HTHZ2018</strain>
        <tissue evidence="2">Muscle</tissue>
    </source>
</reference>
<dbReference type="AlphaFoldDB" id="A0A5C6MCV9"/>
<evidence type="ECO:0000256" key="1">
    <source>
        <dbReference type="SAM" id="MobiDB-lite"/>
    </source>
</evidence>
<evidence type="ECO:0000313" key="3">
    <source>
        <dbReference type="Proteomes" id="UP000324091"/>
    </source>
</evidence>
<dbReference type="EMBL" id="RHFK02000857">
    <property type="protein sequence ID" value="TWW52986.1"/>
    <property type="molecule type" value="Genomic_DNA"/>
</dbReference>
<dbReference type="Proteomes" id="UP000324091">
    <property type="component" value="Unassembled WGS sequence"/>
</dbReference>
<name>A0A5C6MCV9_9TELE</name>
<sequence>MASSLAVDESSDIRGDSSLNVTEEFLALRPVHGTTTGQDLYEEVSRCGNEMELPREKLVGWTTDGAAAMCGHRSGLVAKIREKMQEENVTAELTAHHCIIHLESLCAEALNMEHGMFTITHAVNFIRAKGLIQSQFKAFLSQWQTQRGDLPHHTEVRWLSQGKVLQRCFQLPEEIGCSWTAKGKTQLSSQTKDVDLTVIIIPAVTDATVEELRWKDEDRRHINGFYSWLSFPFVRNFPSSSVSFLLKSERRLHLHGKWYWTGDAGWTQMQDGEEIHAGQSGHMGAVDPPEEEDSLSPRVQKHVFYT</sequence>
<evidence type="ECO:0000313" key="2">
    <source>
        <dbReference type="EMBL" id="TWW52986.1"/>
    </source>
</evidence>
<protein>
    <submittedName>
        <fullName evidence="2">Protein FAM200B</fullName>
    </submittedName>
</protein>
<dbReference type="PANTHER" id="PTHR45913:SF11">
    <property type="entry name" value="EPM2A-INTERACTING PROTEIN 1"/>
    <property type="match status" value="1"/>
</dbReference>
<proteinExistence type="predicted"/>
<accession>A0A5C6MCV9</accession>